<comment type="caution">
    <text evidence="2">The sequence shown here is derived from an EMBL/GenBank/DDBJ whole genome shotgun (WGS) entry which is preliminary data.</text>
</comment>
<evidence type="ECO:0008006" key="4">
    <source>
        <dbReference type="Google" id="ProtNLM"/>
    </source>
</evidence>
<keyword evidence="1" id="KW-0732">Signal</keyword>
<evidence type="ECO:0000313" key="3">
    <source>
        <dbReference type="Proteomes" id="UP000606044"/>
    </source>
</evidence>
<protein>
    <recommendedName>
        <fullName evidence="4">SH3-like domain-containing protein</fullName>
    </recommendedName>
</protein>
<dbReference type="InterPro" id="IPR010466">
    <property type="entry name" value="DUF1058"/>
</dbReference>
<keyword evidence="3" id="KW-1185">Reference proteome</keyword>
<gene>
    <name evidence="2" type="ORF">GCM10007301_21940</name>
</gene>
<dbReference type="EMBL" id="BMCT01000002">
    <property type="protein sequence ID" value="GGF61816.1"/>
    <property type="molecule type" value="Genomic_DNA"/>
</dbReference>
<dbReference type="Proteomes" id="UP000606044">
    <property type="component" value="Unassembled WGS sequence"/>
</dbReference>
<feature type="chain" id="PRO_5038001017" description="SH3-like domain-containing protein" evidence="1">
    <location>
        <begin position="21"/>
        <end position="225"/>
    </location>
</feature>
<evidence type="ECO:0000256" key="1">
    <source>
        <dbReference type="SAM" id="SignalP"/>
    </source>
</evidence>
<name>A0A917BYZ6_9HYPH</name>
<evidence type="ECO:0000313" key="2">
    <source>
        <dbReference type="EMBL" id="GGF61816.1"/>
    </source>
</evidence>
<proteinExistence type="predicted"/>
<dbReference type="Gene3D" id="2.30.30.40">
    <property type="entry name" value="SH3 Domains"/>
    <property type="match status" value="1"/>
</dbReference>
<accession>A0A917BYZ6</accession>
<reference evidence="2" key="1">
    <citation type="journal article" date="2014" name="Int. J. Syst. Evol. Microbiol.">
        <title>Complete genome sequence of Corynebacterium casei LMG S-19264T (=DSM 44701T), isolated from a smear-ripened cheese.</title>
        <authorList>
            <consortium name="US DOE Joint Genome Institute (JGI-PGF)"/>
            <person name="Walter F."/>
            <person name="Albersmeier A."/>
            <person name="Kalinowski J."/>
            <person name="Ruckert C."/>
        </authorList>
    </citation>
    <scope>NUCLEOTIDE SEQUENCE</scope>
    <source>
        <strain evidence="2">CCM 7897</strain>
    </source>
</reference>
<feature type="signal peptide" evidence="1">
    <location>
        <begin position="1"/>
        <end position="20"/>
    </location>
</feature>
<dbReference type="AlphaFoldDB" id="A0A917BYZ6"/>
<sequence length="225" mass="24359">MRRLGALLLLCLLLPGPAVASGTAPAAEPEAPSLMQIGADIWAGIEAKAKAAAQAGTAPRAPAGATEDANLPALPYFASLKREVTNVRVGPGFDYPVLWVFRRAGWPVEVLNRFGNWRRIRDSEGEMAWVHMAMLSNTRTAAIQAPAGQNVGLHSRPQPEAPLIAWLAPDVQVRLERCRNDWCRVAVKGRRLDGYVPQARLWGIYPGDDYPARPAQPAAGTRNEG</sequence>
<reference evidence="2" key="2">
    <citation type="submission" date="2020-09" db="EMBL/GenBank/DDBJ databases">
        <authorList>
            <person name="Sun Q."/>
            <person name="Sedlacek I."/>
        </authorList>
    </citation>
    <scope>NUCLEOTIDE SEQUENCE</scope>
    <source>
        <strain evidence="2">CCM 7897</strain>
    </source>
</reference>
<dbReference type="Pfam" id="PF06347">
    <property type="entry name" value="SH3_4"/>
    <property type="match status" value="2"/>
</dbReference>
<organism evidence="2 3">
    <name type="scientific">Azorhizobium oxalatiphilum</name>
    <dbReference type="NCBI Taxonomy" id="980631"/>
    <lineage>
        <taxon>Bacteria</taxon>
        <taxon>Pseudomonadati</taxon>
        <taxon>Pseudomonadota</taxon>
        <taxon>Alphaproteobacteria</taxon>
        <taxon>Hyphomicrobiales</taxon>
        <taxon>Xanthobacteraceae</taxon>
        <taxon>Azorhizobium</taxon>
    </lineage>
</organism>
<dbReference type="RefSeq" id="WP_188578355.1">
    <property type="nucleotide sequence ID" value="NZ_BMCT01000002.1"/>
</dbReference>